<protein>
    <submittedName>
        <fullName evidence="1">Uncharacterized protein</fullName>
    </submittedName>
</protein>
<reference evidence="1 2" key="1">
    <citation type="submission" date="2018-03" db="EMBL/GenBank/DDBJ databases">
        <title>Genomic Encyclopedia of Archaeal and Bacterial Type Strains, Phase II (KMG-II): from individual species to whole genera.</title>
        <authorList>
            <person name="Goeker M."/>
        </authorList>
    </citation>
    <scope>NUCLEOTIDE SEQUENCE [LARGE SCALE GENOMIC DNA]</scope>
    <source>
        <strain evidence="1 2">DSM 18107</strain>
    </source>
</reference>
<keyword evidence="2" id="KW-1185">Reference proteome</keyword>
<gene>
    <name evidence="1" type="ORF">CLV42_12611</name>
</gene>
<dbReference type="EMBL" id="PYGK01000026">
    <property type="protein sequence ID" value="PSL19899.1"/>
    <property type="molecule type" value="Genomic_DNA"/>
</dbReference>
<dbReference type="Proteomes" id="UP000240978">
    <property type="component" value="Unassembled WGS sequence"/>
</dbReference>
<organism evidence="1 2">
    <name type="scientific">Chitinophaga ginsengisoli</name>
    <dbReference type="NCBI Taxonomy" id="363837"/>
    <lineage>
        <taxon>Bacteria</taxon>
        <taxon>Pseudomonadati</taxon>
        <taxon>Bacteroidota</taxon>
        <taxon>Chitinophagia</taxon>
        <taxon>Chitinophagales</taxon>
        <taxon>Chitinophagaceae</taxon>
        <taxon>Chitinophaga</taxon>
    </lineage>
</organism>
<accession>A0A2P8FDV3</accession>
<sequence>MKGLGPEFVDHTKGADSWDGIDLITSTRVNSHRDRIWSNESLDLLVKYKEKFNGGVDVSAWKY</sequence>
<dbReference type="AlphaFoldDB" id="A0A2P8FDV3"/>
<comment type="caution">
    <text evidence="1">The sequence shown here is derived from an EMBL/GenBank/DDBJ whole genome shotgun (WGS) entry which is preliminary data.</text>
</comment>
<name>A0A2P8FDV3_9BACT</name>
<evidence type="ECO:0000313" key="1">
    <source>
        <dbReference type="EMBL" id="PSL19899.1"/>
    </source>
</evidence>
<evidence type="ECO:0000313" key="2">
    <source>
        <dbReference type="Proteomes" id="UP000240978"/>
    </source>
</evidence>
<proteinExistence type="predicted"/>